<keyword evidence="2" id="KW-0442">Lipid degradation</keyword>
<dbReference type="SUPFAM" id="SSF50729">
    <property type="entry name" value="PH domain-like"/>
    <property type="match status" value="1"/>
</dbReference>
<dbReference type="AlphaFoldDB" id="A0A8C5B3L2"/>
<dbReference type="GO" id="GO:0005737">
    <property type="term" value="C:cytoplasm"/>
    <property type="evidence" value="ECO:0007669"/>
    <property type="project" value="TreeGrafter"/>
</dbReference>
<dbReference type="GO" id="GO:0051209">
    <property type="term" value="P:release of sequestered calcium ion into cytosol"/>
    <property type="evidence" value="ECO:0007669"/>
    <property type="project" value="TreeGrafter"/>
</dbReference>
<dbReference type="EC" id="3.1.4.11" evidence="2"/>
<dbReference type="GO" id="GO:0007186">
    <property type="term" value="P:G protein-coupled receptor signaling pathway"/>
    <property type="evidence" value="ECO:0007669"/>
    <property type="project" value="TreeGrafter"/>
</dbReference>
<name>A0A8C5B3L2_GADMO</name>
<dbReference type="GeneTree" id="ENSGT00940000159326"/>
<dbReference type="SMART" id="SM00239">
    <property type="entry name" value="C2"/>
    <property type="match status" value="1"/>
</dbReference>
<dbReference type="Pfam" id="PF00388">
    <property type="entry name" value="PI-PLC-X"/>
    <property type="match status" value="1"/>
</dbReference>
<evidence type="ECO:0000259" key="5">
    <source>
        <dbReference type="PROSITE" id="PS50008"/>
    </source>
</evidence>
<dbReference type="SUPFAM" id="SSF49562">
    <property type="entry name" value="C2 domain (Calcium/lipid-binding domain, CaLB)"/>
    <property type="match status" value="1"/>
</dbReference>
<evidence type="ECO:0000313" key="7">
    <source>
        <dbReference type="Proteomes" id="UP000694546"/>
    </source>
</evidence>
<dbReference type="PRINTS" id="PR00390">
    <property type="entry name" value="PHPHLIPASEC"/>
</dbReference>
<dbReference type="InterPro" id="IPR037862">
    <property type="entry name" value="PLC-beta_PH"/>
</dbReference>
<dbReference type="InterPro" id="IPR053945">
    <property type="entry name" value="PLCB1-4-like_EFh"/>
</dbReference>
<reference evidence="6" key="1">
    <citation type="submission" date="2025-08" db="UniProtKB">
        <authorList>
            <consortium name="Ensembl"/>
        </authorList>
    </citation>
    <scope>IDENTIFICATION</scope>
</reference>
<keyword evidence="2" id="KW-0443">Lipid metabolism</keyword>
<dbReference type="InterPro" id="IPR017946">
    <property type="entry name" value="PLC-like_Pdiesterase_TIM-brl"/>
</dbReference>
<sequence length="769" mass="86654">SQHPKVRNVFNLDFPDSNHLSKSITIVTGMDMVNLTYYNFFASKEKITPVGDHSLPSQYSVVVVLLSIYKMFPADKKRVESALAAAHLPKGKYDTIKPDVFTEAAFKIFLMNLFFLAPSLPSTGDIFTKFLNEKQRDSRLNEELFPRLRADQIKALIEKYEPGSNKGQISPEGLMFYLMGSETSIIIQDRLATCNDMTQPIPHYFIKSSHNTYLTAGQFSGVSTPEMYRQCLLSGCRCLELDCWKGKPPDEEPYITHGFTMTTEILFKDVIEAINESAFKTSPFPVVLSFENHVDSVKQQEKMANYCRTIFGDALLTEPLEKYPLKPGQQIPSPSELMGKILIKNKKGHDKPAIVEQAPLPEVGDAATDPAAPGAPPEAPSEAVDLSDDVLLSSPPLLSLPQGTAGQEVTAYEAMSSIVNYIQPNKFMSFENSKKKNKSYGISSFVETKGEAMIAKSAVEFVEYNRRQMSRIYPKGTRMDSSNYNPQPFWNAGCQFVALNYQTMDFPMQLNMALFEYNGRSGYLLKHDVMRRSDKKFDPFCERIDTIIANTLSIKIYSGQFLSDKSVKTGVEAEIIGLPGDPKKKFRTKWTATANAINPVWNEEPFVFEKILLPEMASLRLVVHEENGKFLGHRILPLDAIQSGFQHIALRSEGNMVLTLPALFVYIEIKDYIPAAFAGAPPVCSVSPRGARPLLEPGCVYGPNHVEMLVYLNMIDQHTLKHTHTHTHTDAHKHHTHTHTHKHTEWQTEYISHSTIKIIKYQLYILIQE</sequence>
<dbReference type="Pfam" id="PF00168">
    <property type="entry name" value="C2"/>
    <property type="match status" value="1"/>
</dbReference>
<dbReference type="InterPro" id="IPR001192">
    <property type="entry name" value="PI-PLC_fam"/>
</dbReference>
<dbReference type="Gene3D" id="1.10.238.10">
    <property type="entry name" value="EF-hand"/>
    <property type="match status" value="1"/>
</dbReference>
<keyword evidence="1" id="KW-0807">Transducer</keyword>
<dbReference type="SMART" id="SM00149">
    <property type="entry name" value="PLCYc"/>
    <property type="match status" value="1"/>
</dbReference>
<dbReference type="PANTHER" id="PTHR10336:SF10">
    <property type="entry name" value="1-PHOSPHATIDYLINOSITOL 4,5-BISPHOSPHATE PHOSPHODIESTERASE BETA-2"/>
    <property type="match status" value="1"/>
</dbReference>
<accession>A0A8C5B3L2</accession>
<organism evidence="6 7">
    <name type="scientific">Gadus morhua</name>
    <name type="common">Atlantic cod</name>
    <dbReference type="NCBI Taxonomy" id="8049"/>
    <lineage>
        <taxon>Eukaryota</taxon>
        <taxon>Metazoa</taxon>
        <taxon>Chordata</taxon>
        <taxon>Craniata</taxon>
        <taxon>Vertebrata</taxon>
        <taxon>Euteleostomi</taxon>
        <taxon>Actinopterygii</taxon>
        <taxon>Neopterygii</taxon>
        <taxon>Teleostei</taxon>
        <taxon>Neoteleostei</taxon>
        <taxon>Acanthomorphata</taxon>
        <taxon>Zeiogadaria</taxon>
        <taxon>Gadariae</taxon>
        <taxon>Gadiformes</taxon>
        <taxon>Gadoidei</taxon>
        <taxon>Gadidae</taxon>
        <taxon>Gadus</taxon>
    </lineage>
</organism>
<evidence type="ECO:0000256" key="2">
    <source>
        <dbReference type="RuleBase" id="RU361133"/>
    </source>
</evidence>
<evidence type="ECO:0000256" key="3">
    <source>
        <dbReference type="SAM" id="MobiDB-lite"/>
    </source>
</evidence>
<proteinExistence type="predicted"/>
<reference evidence="6" key="2">
    <citation type="submission" date="2025-09" db="UniProtKB">
        <authorList>
            <consortium name="Ensembl"/>
        </authorList>
    </citation>
    <scope>IDENTIFICATION</scope>
</reference>
<dbReference type="PROSITE" id="PS50008">
    <property type="entry name" value="PIPLC_Y_DOMAIN"/>
    <property type="match status" value="1"/>
</dbReference>
<dbReference type="GO" id="GO:0048015">
    <property type="term" value="P:phosphatidylinositol-mediated signaling"/>
    <property type="evidence" value="ECO:0007669"/>
    <property type="project" value="TreeGrafter"/>
</dbReference>
<evidence type="ECO:0000256" key="1">
    <source>
        <dbReference type="ARBA" id="ARBA00023224"/>
    </source>
</evidence>
<dbReference type="Ensembl" id="ENSGMOT00000044288.1">
    <property type="protein sequence ID" value="ENSGMOP00000039638.1"/>
    <property type="gene ID" value="ENSGMOG00000011613.2"/>
</dbReference>
<feature type="domain" description="C2" evidence="4">
    <location>
        <begin position="531"/>
        <end position="658"/>
    </location>
</feature>
<comment type="catalytic activity">
    <reaction evidence="2">
        <text>a 1,2-diacyl-sn-glycero-3-phospho-(1D-myo-inositol-4,5-bisphosphate) + H2O = 1D-myo-inositol 1,4,5-trisphosphate + a 1,2-diacyl-sn-glycerol + H(+)</text>
        <dbReference type="Rhea" id="RHEA:33179"/>
        <dbReference type="ChEBI" id="CHEBI:15377"/>
        <dbReference type="ChEBI" id="CHEBI:15378"/>
        <dbReference type="ChEBI" id="CHEBI:17815"/>
        <dbReference type="ChEBI" id="CHEBI:58456"/>
        <dbReference type="ChEBI" id="CHEBI:203600"/>
        <dbReference type="EC" id="3.1.4.11"/>
    </reaction>
</comment>
<dbReference type="Pfam" id="PF00387">
    <property type="entry name" value="PI-PLC-Y"/>
    <property type="match status" value="1"/>
</dbReference>
<keyword evidence="2" id="KW-0378">Hydrolase</keyword>
<dbReference type="GO" id="GO:0046488">
    <property type="term" value="P:phosphatidylinositol metabolic process"/>
    <property type="evidence" value="ECO:0007669"/>
    <property type="project" value="TreeGrafter"/>
</dbReference>
<dbReference type="SUPFAM" id="SSF47473">
    <property type="entry name" value="EF-hand"/>
    <property type="match status" value="1"/>
</dbReference>
<dbReference type="InterPro" id="IPR001711">
    <property type="entry name" value="PLipase_C_Pinositol-sp_Y"/>
</dbReference>
<evidence type="ECO:0000259" key="4">
    <source>
        <dbReference type="PROSITE" id="PS50004"/>
    </source>
</evidence>
<dbReference type="SMART" id="SM00148">
    <property type="entry name" value="PLCXc"/>
    <property type="match status" value="1"/>
</dbReference>
<dbReference type="GO" id="GO:0016042">
    <property type="term" value="P:lipid catabolic process"/>
    <property type="evidence" value="ECO:0007669"/>
    <property type="project" value="UniProtKB-KW"/>
</dbReference>
<dbReference type="Gene3D" id="2.60.40.150">
    <property type="entry name" value="C2 domain"/>
    <property type="match status" value="1"/>
</dbReference>
<evidence type="ECO:0000313" key="6">
    <source>
        <dbReference type="Ensembl" id="ENSGMOP00000039638.1"/>
    </source>
</evidence>
<dbReference type="PROSITE" id="PS50007">
    <property type="entry name" value="PIPLC_X_DOMAIN"/>
    <property type="match status" value="1"/>
</dbReference>
<dbReference type="InterPro" id="IPR000909">
    <property type="entry name" value="PLipase_C_PInositol-sp_X_dom"/>
</dbReference>
<keyword evidence="7" id="KW-1185">Reference proteome</keyword>
<feature type="domain" description="PI-PLC Y-box" evidence="5">
    <location>
        <begin position="415"/>
        <end position="531"/>
    </location>
</feature>
<dbReference type="InterPro" id="IPR000008">
    <property type="entry name" value="C2_dom"/>
</dbReference>
<dbReference type="InterPro" id="IPR035892">
    <property type="entry name" value="C2_domain_sf"/>
</dbReference>
<protein>
    <recommendedName>
        <fullName evidence="2">Phosphoinositide phospholipase C</fullName>
        <ecNumber evidence="2">3.1.4.11</ecNumber>
    </recommendedName>
</protein>
<dbReference type="FunFam" id="2.60.40.150:FF:000105">
    <property type="entry name" value="1-phosphatidylinositol 4,5-bisphosphate phosphodiesterase"/>
    <property type="match status" value="1"/>
</dbReference>
<dbReference type="Gene3D" id="2.30.29.240">
    <property type="match status" value="2"/>
</dbReference>
<dbReference type="CDD" id="cd00275">
    <property type="entry name" value="C2_PLC_like"/>
    <property type="match status" value="1"/>
</dbReference>
<feature type="region of interest" description="Disordered" evidence="3">
    <location>
        <begin position="363"/>
        <end position="385"/>
    </location>
</feature>
<gene>
    <name evidence="6" type="primary">PLCB2</name>
</gene>
<dbReference type="Pfam" id="PF22631">
    <property type="entry name" value="PLCB1-4-like_EFh"/>
    <property type="match status" value="1"/>
</dbReference>
<dbReference type="Pfam" id="PF17787">
    <property type="entry name" value="PH_14"/>
    <property type="match status" value="1"/>
</dbReference>
<dbReference type="InterPro" id="IPR011992">
    <property type="entry name" value="EF-hand-dom_pair"/>
</dbReference>
<dbReference type="PROSITE" id="PS50004">
    <property type="entry name" value="C2"/>
    <property type="match status" value="1"/>
</dbReference>
<dbReference type="GO" id="GO:0004435">
    <property type="term" value="F:phosphatidylinositol-4,5-bisphosphate phospholipase C activity"/>
    <property type="evidence" value="ECO:0007669"/>
    <property type="project" value="UniProtKB-EC"/>
</dbReference>
<dbReference type="Gene3D" id="3.20.20.190">
    <property type="entry name" value="Phosphatidylinositol (PI) phosphodiesterase"/>
    <property type="match status" value="1"/>
</dbReference>
<dbReference type="PANTHER" id="PTHR10336">
    <property type="entry name" value="PHOSPHOINOSITIDE-SPECIFIC PHOSPHOLIPASE C FAMILY PROTEIN"/>
    <property type="match status" value="1"/>
</dbReference>
<dbReference type="Proteomes" id="UP000694546">
    <property type="component" value="Chromosome 5"/>
</dbReference>
<dbReference type="SUPFAM" id="SSF51695">
    <property type="entry name" value="PLC-like phosphodiesterases"/>
    <property type="match status" value="1"/>
</dbReference>